<evidence type="ECO:0000256" key="6">
    <source>
        <dbReference type="ARBA" id="ARBA00022737"/>
    </source>
</evidence>
<keyword evidence="4" id="KW-0813">Transport</keyword>
<dbReference type="EMBL" id="BAABME010005284">
    <property type="protein sequence ID" value="GAA0165191.1"/>
    <property type="molecule type" value="Genomic_DNA"/>
</dbReference>
<dbReference type="InterPro" id="IPR036640">
    <property type="entry name" value="ABC1_TM_sf"/>
</dbReference>
<dbReference type="Proteomes" id="UP001454036">
    <property type="component" value="Unassembled WGS sequence"/>
</dbReference>
<dbReference type="CDD" id="cd03244">
    <property type="entry name" value="ABCC_MRP_domain2"/>
    <property type="match status" value="1"/>
</dbReference>
<keyword evidence="9" id="KW-1278">Translocase</keyword>
<dbReference type="FunFam" id="3.40.50.300:FF:000630">
    <property type="entry name" value="ATP-binding cassette (ABC) transporter, putative"/>
    <property type="match status" value="1"/>
</dbReference>
<evidence type="ECO:0000313" key="16">
    <source>
        <dbReference type="EMBL" id="GAA0165191.1"/>
    </source>
</evidence>
<feature type="transmembrane region" description="Helical" evidence="13">
    <location>
        <begin position="435"/>
        <end position="459"/>
    </location>
</feature>
<dbReference type="FunFam" id="1.20.1560.10:FF:000037">
    <property type="entry name" value="ATP-binding cassette subfamily C member 10"/>
    <property type="match status" value="1"/>
</dbReference>
<dbReference type="PANTHER" id="PTHR24223:SF330">
    <property type="entry name" value="ATP-BINDING CASSETTE SUB-FAMILY C MEMBER 10"/>
    <property type="match status" value="1"/>
</dbReference>
<dbReference type="PANTHER" id="PTHR24223">
    <property type="entry name" value="ATP-BINDING CASSETTE SUB-FAMILY C"/>
    <property type="match status" value="1"/>
</dbReference>
<evidence type="ECO:0000256" key="9">
    <source>
        <dbReference type="ARBA" id="ARBA00022967"/>
    </source>
</evidence>
<evidence type="ECO:0000256" key="7">
    <source>
        <dbReference type="ARBA" id="ARBA00022741"/>
    </source>
</evidence>
<evidence type="ECO:0000256" key="3">
    <source>
        <dbReference type="ARBA" id="ARBA00012191"/>
    </source>
</evidence>
<keyword evidence="10 13" id="KW-1133">Transmembrane helix</keyword>
<feature type="domain" description="ABC transmembrane type-1" evidence="15">
    <location>
        <begin position="313"/>
        <end position="588"/>
    </location>
</feature>
<dbReference type="EC" id="7.6.2.2" evidence="3"/>
<dbReference type="SUPFAM" id="SSF52540">
    <property type="entry name" value="P-loop containing nucleoside triphosphate hydrolases"/>
    <property type="match status" value="2"/>
</dbReference>
<evidence type="ECO:0000256" key="2">
    <source>
        <dbReference type="ARBA" id="ARBA00009726"/>
    </source>
</evidence>
<feature type="domain" description="ABC transmembrane type-1" evidence="15">
    <location>
        <begin position="919"/>
        <end position="1205"/>
    </location>
</feature>
<comment type="similarity">
    <text evidence="2">Belongs to the ABC transporter superfamily. ABCC family. Conjugate transporter (TC 3.A.1.208) subfamily.</text>
</comment>
<dbReference type="CDD" id="cd18598">
    <property type="entry name" value="ABC_6TM_MRP7_D1_like"/>
    <property type="match status" value="1"/>
</dbReference>
<dbReference type="InterPro" id="IPR027417">
    <property type="entry name" value="P-loop_NTPase"/>
</dbReference>
<dbReference type="GO" id="GO:0016020">
    <property type="term" value="C:membrane"/>
    <property type="evidence" value="ECO:0007669"/>
    <property type="project" value="UniProtKB-SubCell"/>
</dbReference>
<dbReference type="FunFam" id="1.20.1560.10:FF:000002">
    <property type="entry name" value="ABC transporter C family member 5"/>
    <property type="match status" value="1"/>
</dbReference>
<dbReference type="InterPro" id="IPR003439">
    <property type="entry name" value="ABC_transporter-like_ATP-bd"/>
</dbReference>
<feature type="transmembrane region" description="Helical" evidence="13">
    <location>
        <begin position="89"/>
        <end position="112"/>
    </location>
</feature>
<evidence type="ECO:0000256" key="8">
    <source>
        <dbReference type="ARBA" id="ARBA00022840"/>
    </source>
</evidence>
<comment type="caution">
    <text evidence="16">The sequence shown here is derived from an EMBL/GenBank/DDBJ whole genome shotgun (WGS) entry which is preliminary data.</text>
</comment>
<evidence type="ECO:0000256" key="13">
    <source>
        <dbReference type="SAM" id="Phobius"/>
    </source>
</evidence>
<sequence length="1477" mass="165477">MDFIKKICADSPYVWDKNGVSKCFADLYPLNKILDVYHPTFVSIDSKVTVLGFSVNMFTLILVVLLAFTRTNANRRRSISSLKYVPAKILLQLLPAIGACIGFIDMVLLLTKLSNGFPTLYHEWLFKASQFLLWVSILFVLRTRYWIVCCNCILCVWWIVKPIFLIPYLQIVFSSSQVVECFTESISILLYVIFGFLITTVSVKWAYTESSSTEESLLPCKVYHEEQQLESEFIHKFWHLLTFKSIDTVMERGAKKQLDFEDLLQLPDDMDPMPCHNILQNCWESQQRQNISHPSLFKAICYAYGWPYFRLGLLKVLNDCLGFLGPLILNKLIRFLQEGSTSFDGYILALSLGITSIVKSFLDTQYTFRLSTLKLKLRSGIMTVIYEKCLCVKLAERSKFSEGEIQTFMSVDADRTVNLCNSFHDMWSLPLQIGIALYLLYIQVKFAFVAGVAITILLIPVNKWIATLIANATKKMMEHKDERIRRAAELLTHIRTLKMYSWELLFSGWLMKTRSLEVMYLSTRKYLDAWCVFFWATTPTLFSLCTFGLYTLMGHQLDAATVFTCLALFNNLISPLNSFPWVINGLIDAIISTRRLSNYLSCPGHETKPERGVCKKSNFEDKAIIIQNASCSWSNSDNENFSLILDSVNLLVPRGSLVAVIGEVGSGKSSLLSLILGEMRLLSGSAHSCGSTAYVPQVPWIQSGTIRDNIIFGRDFEPSRYSAVLKACALEHDLSLMTGGDMACIGEKGINLSGGQKARVALARAIYSRSDDIYLLDDVLSAVDAHVARSILHDAILGPLINQQTRILCTHNIQAISASDIVIVMDKGHVKWVGCPIGLSVSTYSTFLSVDDDNFSSGTRDQRIRSKMSNEAQEKVVEGDSITVSDEIENIEEELRKEGRVESTVYKNYATFSGRGIAILICLSALFMQASRNGNDLWLSYWVDASGSNQREHSTTFYLVVLGFFCLVNSLLTLVRAFSFAFGGLQAAVHVHDLLLKKLVSASVSFFDQTPSGRILNRFSSDLYTIDDSLPFILNILLANFVGLLGIAIVLSYVQVMFLLLLLPFWFIYSKLQFFYRLTSRELRRLDSVSRSPIYASFTETLDGASTIRAFKLEKSFLNRFIHHIIYYQRTSFSEVKASLWLSLRLQLLAAFIVSFVALMAVLGSHGHIPLYLGTPGLVGLALSYAAPVVSLLGSFLSSFTETEKEMVSVERILQYMDVPQEELTEGQILDAYWPSNGEVQFRNVTLRYKPSSPAALNDVTFTILGGTKVGIVGRTGAGKSSVLNAIFRLNPICRGHIQVDGIDIAGISLRHLRSHISIVPQSPFLFEGSLRANLDPFEVSDDARMWNVLEKCHMKEEVEAAGGLDVHVKDSGSSFSVGQRQLLCLARSLLRSSKILCLDECTANIDTQTASKLQKVINTECQGITVITIAHRISTVVNMDNILVLDQGSLVEQGNPQVLLNNDSSWFSSFAKASNM</sequence>
<dbReference type="Pfam" id="PF00664">
    <property type="entry name" value="ABC_membrane"/>
    <property type="match status" value="2"/>
</dbReference>
<dbReference type="InterPro" id="IPR003593">
    <property type="entry name" value="AAA+_ATPase"/>
</dbReference>
<dbReference type="PROSITE" id="PS50929">
    <property type="entry name" value="ABC_TM1F"/>
    <property type="match status" value="2"/>
</dbReference>
<dbReference type="GO" id="GO:0008559">
    <property type="term" value="F:ABC-type xenobiotic transporter activity"/>
    <property type="evidence" value="ECO:0007669"/>
    <property type="project" value="UniProtKB-EC"/>
</dbReference>
<dbReference type="Pfam" id="PF00005">
    <property type="entry name" value="ABC_tran"/>
    <property type="match status" value="2"/>
</dbReference>
<dbReference type="SMART" id="SM00382">
    <property type="entry name" value="AAA"/>
    <property type="match status" value="2"/>
</dbReference>
<gene>
    <name evidence="16" type="ORF">LIER_20654</name>
</gene>
<keyword evidence="8 16" id="KW-0067">ATP-binding</keyword>
<feature type="transmembrane region" description="Helical" evidence="13">
    <location>
        <begin position="1057"/>
        <end position="1076"/>
    </location>
</feature>
<evidence type="ECO:0000256" key="4">
    <source>
        <dbReference type="ARBA" id="ARBA00022448"/>
    </source>
</evidence>
<keyword evidence="17" id="KW-1185">Reference proteome</keyword>
<comment type="subcellular location">
    <subcellularLocation>
        <location evidence="1">Membrane</location>
        <topology evidence="1">Multi-pass membrane protein</topology>
    </subcellularLocation>
</comment>
<dbReference type="PROSITE" id="PS00211">
    <property type="entry name" value="ABC_TRANSPORTER_1"/>
    <property type="match status" value="2"/>
</dbReference>
<dbReference type="PROSITE" id="PS50893">
    <property type="entry name" value="ABC_TRANSPORTER_2"/>
    <property type="match status" value="2"/>
</dbReference>
<keyword evidence="6" id="KW-0677">Repeat</keyword>
<feature type="domain" description="ABC transporter" evidence="14">
    <location>
        <begin position="1240"/>
        <end position="1473"/>
    </location>
</feature>
<proteinExistence type="inferred from homology"/>
<feature type="transmembrane region" description="Helical" evidence="13">
    <location>
        <begin position="956"/>
        <end position="975"/>
    </location>
</feature>
<feature type="transmembrane region" description="Helical" evidence="13">
    <location>
        <begin position="48"/>
        <end position="68"/>
    </location>
</feature>
<dbReference type="CDD" id="cd03250">
    <property type="entry name" value="ABCC_MRP_domain1"/>
    <property type="match status" value="1"/>
</dbReference>
<dbReference type="InterPro" id="IPR050173">
    <property type="entry name" value="ABC_transporter_C-like"/>
</dbReference>
<feature type="transmembrane region" description="Helical" evidence="13">
    <location>
        <begin position="1177"/>
        <end position="1197"/>
    </location>
</feature>
<dbReference type="Gene3D" id="1.20.1560.10">
    <property type="entry name" value="ABC transporter type 1, transmembrane domain"/>
    <property type="match status" value="2"/>
</dbReference>
<dbReference type="FunFam" id="3.40.50.300:FF:000997">
    <property type="entry name" value="Multidrug resistance-associated protein 1"/>
    <property type="match status" value="1"/>
</dbReference>
<keyword evidence="7" id="KW-0547">Nucleotide-binding</keyword>
<feature type="transmembrane region" description="Helical" evidence="13">
    <location>
        <begin position="1146"/>
        <end position="1165"/>
    </location>
</feature>
<dbReference type="InterPro" id="IPR017871">
    <property type="entry name" value="ABC_transporter-like_CS"/>
</dbReference>
<dbReference type="InterPro" id="IPR011527">
    <property type="entry name" value="ABC1_TM_dom"/>
</dbReference>
<evidence type="ECO:0000259" key="15">
    <source>
        <dbReference type="PROSITE" id="PS50929"/>
    </source>
</evidence>
<evidence type="ECO:0000313" key="17">
    <source>
        <dbReference type="Proteomes" id="UP001454036"/>
    </source>
</evidence>
<keyword evidence="5 13" id="KW-0812">Transmembrane</keyword>
<dbReference type="Gene3D" id="3.40.50.300">
    <property type="entry name" value="P-loop containing nucleotide triphosphate hydrolases"/>
    <property type="match status" value="2"/>
</dbReference>
<accession>A0AAV3QPQ2</accession>
<evidence type="ECO:0000256" key="11">
    <source>
        <dbReference type="ARBA" id="ARBA00023136"/>
    </source>
</evidence>
<feature type="transmembrane region" description="Helical" evidence="13">
    <location>
        <begin position="148"/>
        <end position="168"/>
    </location>
</feature>
<dbReference type="GO" id="GO:0016887">
    <property type="term" value="F:ATP hydrolysis activity"/>
    <property type="evidence" value="ECO:0007669"/>
    <property type="project" value="InterPro"/>
</dbReference>
<keyword evidence="11 13" id="KW-0472">Membrane</keyword>
<evidence type="ECO:0000256" key="1">
    <source>
        <dbReference type="ARBA" id="ARBA00004141"/>
    </source>
</evidence>
<name>A0AAV3QPQ2_LITER</name>
<organism evidence="16 17">
    <name type="scientific">Lithospermum erythrorhizon</name>
    <name type="common">Purple gromwell</name>
    <name type="synonym">Lithospermum officinale var. erythrorhizon</name>
    <dbReference type="NCBI Taxonomy" id="34254"/>
    <lineage>
        <taxon>Eukaryota</taxon>
        <taxon>Viridiplantae</taxon>
        <taxon>Streptophyta</taxon>
        <taxon>Embryophyta</taxon>
        <taxon>Tracheophyta</taxon>
        <taxon>Spermatophyta</taxon>
        <taxon>Magnoliopsida</taxon>
        <taxon>eudicotyledons</taxon>
        <taxon>Gunneridae</taxon>
        <taxon>Pentapetalae</taxon>
        <taxon>asterids</taxon>
        <taxon>lamiids</taxon>
        <taxon>Boraginales</taxon>
        <taxon>Boraginaceae</taxon>
        <taxon>Boraginoideae</taxon>
        <taxon>Lithospermeae</taxon>
        <taxon>Lithospermum</taxon>
    </lineage>
</organism>
<feature type="transmembrane region" description="Helical" evidence="13">
    <location>
        <begin position="529"/>
        <end position="552"/>
    </location>
</feature>
<dbReference type="GO" id="GO:0005524">
    <property type="term" value="F:ATP binding"/>
    <property type="evidence" value="ECO:0007669"/>
    <property type="project" value="UniProtKB-KW"/>
</dbReference>
<comment type="catalytic activity">
    <reaction evidence="12">
        <text>ATP + H2O + xenobioticSide 1 = ADP + phosphate + xenobioticSide 2.</text>
        <dbReference type="EC" id="7.6.2.2"/>
    </reaction>
</comment>
<feature type="transmembrane region" description="Helical" evidence="13">
    <location>
        <begin position="188"/>
        <end position="207"/>
    </location>
</feature>
<protein>
    <recommendedName>
        <fullName evidence="3">ABC-type xenobiotic transporter</fullName>
        <ecNumber evidence="3">7.6.2.2</ecNumber>
    </recommendedName>
</protein>
<feature type="domain" description="ABC transporter" evidence="14">
    <location>
        <begin position="626"/>
        <end position="852"/>
    </location>
</feature>
<reference evidence="16 17" key="1">
    <citation type="submission" date="2024-01" db="EMBL/GenBank/DDBJ databases">
        <title>The complete chloroplast genome sequence of Lithospermum erythrorhizon: insights into the phylogenetic relationship among Boraginaceae species and the maternal lineages of purple gromwells.</title>
        <authorList>
            <person name="Okada T."/>
            <person name="Watanabe K."/>
        </authorList>
    </citation>
    <scope>NUCLEOTIDE SEQUENCE [LARGE SCALE GENOMIC DNA]</scope>
</reference>
<evidence type="ECO:0000256" key="12">
    <source>
        <dbReference type="ARBA" id="ARBA00034018"/>
    </source>
</evidence>
<dbReference type="SUPFAM" id="SSF90123">
    <property type="entry name" value="ABC transporter transmembrane region"/>
    <property type="match status" value="2"/>
</dbReference>
<evidence type="ECO:0000256" key="10">
    <source>
        <dbReference type="ARBA" id="ARBA00022989"/>
    </source>
</evidence>
<dbReference type="CDD" id="cd18605">
    <property type="entry name" value="ABC_6TM_MRP7_D2_like"/>
    <property type="match status" value="1"/>
</dbReference>
<evidence type="ECO:0000256" key="5">
    <source>
        <dbReference type="ARBA" id="ARBA00022692"/>
    </source>
</evidence>
<evidence type="ECO:0000259" key="14">
    <source>
        <dbReference type="PROSITE" id="PS50893"/>
    </source>
</evidence>